<dbReference type="eggNOG" id="COG0250">
    <property type="taxonomic scope" value="Bacteria"/>
</dbReference>
<keyword evidence="1" id="KW-0804">Transcription</keyword>
<dbReference type="OrthoDB" id="1028721at2"/>
<dbReference type="GO" id="GO:0006354">
    <property type="term" value="P:DNA-templated transcription elongation"/>
    <property type="evidence" value="ECO:0007669"/>
    <property type="project" value="InterPro"/>
</dbReference>
<dbReference type="GeneID" id="43184916"/>
<sequence>MVGDKAKWFVMRDLTRSNAKIPAYQMLDDMGIENFTPKVTKIVTRNGKRERKELPFIHDLIFVHSSRTVIDPIVERVHTFQYRFLKGREPMIVRDKDMASFKQAVESSRFPQYYSPQDITPCMFKRKIRIIGGRLDGCEGYLLTVRGSKRKRLLVELPMLITAAVEVEPEYIQLL</sequence>
<dbReference type="Pfam" id="PF02357">
    <property type="entry name" value="NusG"/>
    <property type="match status" value="1"/>
</dbReference>
<evidence type="ECO:0000313" key="4">
    <source>
        <dbReference type="Proteomes" id="UP000003452"/>
    </source>
</evidence>
<dbReference type="Gene3D" id="3.30.70.940">
    <property type="entry name" value="NusG, N-terminal domain"/>
    <property type="match status" value="1"/>
</dbReference>
<dbReference type="RefSeq" id="WP_007561332.1">
    <property type="nucleotide sequence ID" value="NZ_DS990130.1"/>
</dbReference>
<dbReference type="InterPro" id="IPR036735">
    <property type="entry name" value="NGN_dom_sf"/>
</dbReference>
<gene>
    <name evidence="3" type="ORF">BACPLE_01908</name>
</gene>
<evidence type="ECO:0000256" key="1">
    <source>
        <dbReference type="ARBA" id="ARBA00023163"/>
    </source>
</evidence>
<dbReference type="InterPro" id="IPR006645">
    <property type="entry name" value="NGN-like_dom"/>
</dbReference>
<reference evidence="3 4" key="1">
    <citation type="submission" date="2008-08" db="EMBL/GenBank/DDBJ databases">
        <title>Draft genome sequence of Bacteroides plebeius (DSM 17135).</title>
        <authorList>
            <person name="Sudarsanam P."/>
            <person name="Ley R."/>
            <person name="Guruge J."/>
            <person name="Turnbaugh P.J."/>
            <person name="Mahowald M."/>
            <person name="Liep D."/>
            <person name="Gordon J."/>
        </authorList>
    </citation>
    <scope>NUCLEOTIDE SEQUENCE [LARGE SCALE GENOMIC DNA]</scope>
    <source>
        <strain evidence="4">DSM 17135 / JCM 12973 / M2</strain>
    </source>
</reference>
<feature type="domain" description="NusG-like N-terminal" evidence="2">
    <location>
        <begin position="7"/>
        <end position="101"/>
    </location>
</feature>
<dbReference type="CDD" id="cd09895">
    <property type="entry name" value="NGN_SP_UpxY"/>
    <property type="match status" value="1"/>
</dbReference>
<dbReference type="SUPFAM" id="SSF82679">
    <property type="entry name" value="N-utilization substance G protein NusG, N-terminal domain"/>
    <property type="match status" value="1"/>
</dbReference>
<dbReference type="AlphaFoldDB" id="B5CYV1"/>
<dbReference type="HOGENOM" id="CLU_067287_3_0_10"/>
<reference evidence="3 4" key="2">
    <citation type="submission" date="2008-08" db="EMBL/GenBank/DDBJ databases">
        <authorList>
            <person name="Fulton L."/>
            <person name="Clifton S."/>
            <person name="Fulton B."/>
            <person name="Xu J."/>
            <person name="Minx P."/>
            <person name="Pepin K.H."/>
            <person name="Johnson M."/>
            <person name="Thiruvilangam P."/>
            <person name="Bhonagiri V."/>
            <person name="Nash W.E."/>
            <person name="Mardis E.R."/>
            <person name="Wilson R.K."/>
        </authorList>
    </citation>
    <scope>NUCLEOTIDE SEQUENCE [LARGE SCALE GENOMIC DNA]</scope>
    <source>
        <strain evidence="4">DSM 17135 / JCM 12973 / M2</strain>
    </source>
</reference>
<evidence type="ECO:0000259" key="2">
    <source>
        <dbReference type="Pfam" id="PF02357"/>
    </source>
</evidence>
<organism evidence="3 4">
    <name type="scientific">Phocaeicola plebeius (strain DSM 17135 / JCM 12973 / CCUG 54634 / M2)</name>
    <name type="common">Bacteroides plebeius</name>
    <dbReference type="NCBI Taxonomy" id="484018"/>
    <lineage>
        <taxon>Bacteria</taxon>
        <taxon>Pseudomonadati</taxon>
        <taxon>Bacteroidota</taxon>
        <taxon>Bacteroidia</taxon>
        <taxon>Bacteroidales</taxon>
        <taxon>Bacteroidaceae</taxon>
        <taxon>Phocaeicola</taxon>
    </lineage>
</organism>
<name>B5CYV1_PHOPM</name>
<dbReference type="EMBL" id="ABQC02000019">
    <property type="protein sequence ID" value="EDY95632.1"/>
    <property type="molecule type" value="Genomic_DNA"/>
</dbReference>
<protein>
    <submittedName>
        <fullName evidence="3">Transcription termination/antitermination factor NusG</fullName>
    </submittedName>
</protein>
<dbReference type="Proteomes" id="UP000003452">
    <property type="component" value="Unassembled WGS sequence"/>
</dbReference>
<accession>B5CYV1</accession>
<dbReference type="NCBIfam" id="NF033644">
    <property type="entry name" value="antiterm_UpxY"/>
    <property type="match status" value="1"/>
</dbReference>
<evidence type="ECO:0000313" key="3">
    <source>
        <dbReference type="EMBL" id="EDY95632.1"/>
    </source>
</evidence>
<proteinExistence type="predicted"/>
<comment type="caution">
    <text evidence="3">The sequence shown here is derived from an EMBL/GenBank/DDBJ whole genome shotgun (WGS) entry which is preliminary data.</text>
</comment>